<comment type="caution">
    <text evidence="4">The sequence shown here is derived from an EMBL/GenBank/DDBJ whole genome shotgun (WGS) entry which is preliminary data.</text>
</comment>
<dbReference type="Pfam" id="PF00106">
    <property type="entry name" value="adh_short"/>
    <property type="match status" value="1"/>
</dbReference>
<evidence type="ECO:0000313" key="4">
    <source>
        <dbReference type="EMBL" id="TDU32107.1"/>
    </source>
</evidence>
<dbReference type="Gene3D" id="3.40.50.720">
    <property type="entry name" value="NAD(P)-binding Rossmann-like Domain"/>
    <property type="match status" value="1"/>
</dbReference>
<dbReference type="InterPro" id="IPR036291">
    <property type="entry name" value="NAD(P)-bd_dom_sf"/>
</dbReference>
<dbReference type="InterPro" id="IPR029058">
    <property type="entry name" value="AB_hydrolase_fold"/>
</dbReference>
<dbReference type="Gene3D" id="3.40.50.1820">
    <property type="entry name" value="alpha/beta hydrolase"/>
    <property type="match status" value="1"/>
</dbReference>
<dbReference type="Proteomes" id="UP000295341">
    <property type="component" value="Unassembled WGS sequence"/>
</dbReference>
<name>A0A4R7PDF1_9GAMM</name>
<dbReference type="SUPFAM" id="SSF53474">
    <property type="entry name" value="alpha/beta-Hydrolases"/>
    <property type="match status" value="1"/>
</dbReference>
<dbReference type="OrthoDB" id="9780765at2"/>
<evidence type="ECO:0000256" key="1">
    <source>
        <dbReference type="ARBA" id="ARBA00006484"/>
    </source>
</evidence>
<evidence type="ECO:0000256" key="2">
    <source>
        <dbReference type="ARBA" id="ARBA00023002"/>
    </source>
</evidence>
<dbReference type="PANTHER" id="PTHR43391:SF12">
    <property type="entry name" value="OXIDOREDUCTASE EPHD-RELATED"/>
    <property type="match status" value="1"/>
</dbReference>
<dbReference type="PRINTS" id="PR00081">
    <property type="entry name" value="GDHRDH"/>
</dbReference>
<protein>
    <submittedName>
        <fullName evidence="4">Short-subunit dehydrogenase</fullName>
    </submittedName>
</protein>
<evidence type="ECO:0000313" key="5">
    <source>
        <dbReference type="Proteomes" id="UP000295341"/>
    </source>
</evidence>
<dbReference type="EMBL" id="SOBT01000008">
    <property type="protein sequence ID" value="TDU32107.1"/>
    <property type="molecule type" value="Genomic_DNA"/>
</dbReference>
<dbReference type="InterPro" id="IPR002347">
    <property type="entry name" value="SDR_fam"/>
</dbReference>
<sequence>MNPSETVQSGDLSLAVYTWGTPAPGKPNVVLVHGYPDAASVWTRTAEILAERYYVIAYDVRGAGRSDVPDHTKAFELEHLVEDLAQVVEATSPDQPVHLVCHDWGSIQSWEAVTTDRMAGRIASYTSISGPSIDHAAYWIMSRLRSGSTQEMATVARQLSHSWYIGAFQLPLFGPAIWKLGMDKLWPSILSKVEGVQAEASPTQTKDGSIGVNLYRANFVQRLLKPQERRTDLPVQVIVAKRDRFMLPEVLDDLPQWVPNLWQREIDAGHWVQISHPERVAAMASEFIDFVAGGAETTALRRARRRGVRKPMTGKLVVVTGGGAGIGRETLLAFAEQGAAVVAADIDLAAAERSAELARLLDVEAYARQVDVGSTEQVEAFAQWVESELGAPDVVVNNAGIGLSGKMLDTSVADWDKLLRVNLWSVILGSKLFAQQMVDAGKRGHIVNVASAAAFSPNKALPAYSTTKAAVLMLSDCLRGELAEKHIRVVSVCPGFVDTGITTATRFVGVSADEQDKRRAQAKKAYGRRNLKPDAVARAILDAVTNDKPEVLVGAEAHVLRFVSRFLPALSRRMARLDLAK</sequence>
<dbReference type="InterPro" id="IPR020904">
    <property type="entry name" value="Sc_DH/Rdtase_CS"/>
</dbReference>
<dbReference type="InterPro" id="IPR000073">
    <property type="entry name" value="AB_hydrolase_1"/>
</dbReference>
<gene>
    <name evidence="4" type="ORF">DFR24_1495</name>
</gene>
<reference evidence="4 5" key="1">
    <citation type="submission" date="2019-03" db="EMBL/GenBank/DDBJ databases">
        <title>Genomic Encyclopedia of Type Strains, Phase IV (KMG-IV): sequencing the most valuable type-strain genomes for metagenomic binning, comparative biology and taxonomic classification.</title>
        <authorList>
            <person name="Goeker M."/>
        </authorList>
    </citation>
    <scope>NUCLEOTIDE SEQUENCE [LARGE SCALE GENOMIC DNA]</scope>
    <source>
        <strain evidence="4 5">DSM 26377</strain>
    </source>
</reference>
<dbReference type="NCBIfam" id="NF004514">
    <property type="entry name" value="PRK05855.1"/>
    <property type="match status" value="1"/>
</dbReference>
<feature type="domain" description="AB hydrolase-1" evidence="3">
    <location>
        <begin position="27"/>
        <end position="277"/>
    </location>
</feature>
<keyword evidence="5" id="KW-1185">Reference proteome</keyword>
<dbReference type="AlphaFoldDB" id="A0A4R7PDF1"/>
<keyword evidence="2" id="KW-0560">Oxidoreductase</keyword>
<dbReference type="PROSITE" id="PS00061">
    <property type="entry name" value="ADH_SHORT"/>
    <property type="match status" value="1"/>
</dbReference>
<dbReference type="PRINTS" id="PR00080">
    <property type="entry name" value="SDRFAMILY"/>
</dbReference>
<dbReference type="PANTHER" id="PTHR43391">
    <property type="entry name" value="RETINOL DEHYDROGENASE-RELATED"/>
    <property type="match status" value="1"/>
</dbReference>
<dbReference type="SUPFAM" id="SSF51735">
    <property type="entry name" value="NAD(P)-binding Rossmann-fold domains"/>
    <property type="match status" value="1"/>
</dbReference>
<proteinExistence type="inferred from homology"/>
<comment type="similarity">
    <text evidence="1">Belongs to the short-chain dehydrogenases/reductases (SDR) family.</text>
</comment>
<dbReference type="GO" id="GO:0016491">
    <property type="term" value="F:oxidoreductase activity"/>
    <property type="evidence" value="ECO:0007669"/>
    <property type="project" value="UniProtKB-KW"/>
</dbReference>
<dbReference type="FunFam" id="3.40.50.720:FF:000084">
    <property type="entry name" value="Short-chain dehydrogenase reductase"/>
    <property type="match status" value="1"/>
</dbReference>
<organism evidence="4 5">
    <name type="scientific">Panacagrimonas perspica</name>
    <dbReference type="NCBI Taxonomy" id="381431"/>
    <lineage>
        <taxon>Bacteria</taxon>
        <taxon>Pseudomonadati</taxon>
        <taxon>Pseudomonadota</taxon>
        <taxon>Gammaproteobacteria</taxon>
        <taxon>Nevskiales</taxon>
        <taxon>Nevskiaceae</taxon>
        <taxon>Panacagrimonas</taxon>
    </lineage>
</organism>
<dbReference type="Pfam" id="PF00561">
    <property type="entry name" value="Abhydrolase_1"/>
    <property type="match status" value="1"/>
</dbReference>
<accession>A0A4R7PDF1</accession>
<dbReference type="RefSeq" id="WP_133880633.1">
    <property type="nucleotide sequence ID" value="NZ_MWIN01000026.1"/>
</dbReference>
<dbReference type="CDD" id="cd05233">
    <property type="entry name" value="SDR_c"/>
    <property type="match status" value="1"/>
</dbReference>
<evidence type="ECO:0000259" key="3">
    <source>
        <dbReference type="Pfam" id="PF00561"/>
    </source>
</evidence>